<name>A0ABT2M1Z1_9FIRM</name>
<protein>
    <submittedName>
        <fullName evidence="2">Protease complex subunit PrcB family protein</fullName>
    </submittedName>
</protein>
<dbReference type="Proteomes" id="UP001431199">
    <property type="component" value="Unassembled WGS sequence"/>
</dbReference>
<dbReference type="GO" id="GO:0008233">
    <property type="term" value="F:peptidase activity"/>
    <property type="evidence" value="ECO:0007669"/>
    <property type="project" value="UniProtKB-KW"/>
</dbReference>
<proteinExistence type="predicted"/>
<dbReference type="InterPro" id="IPR025748">
    <property type="entry name" value="PrcB_C_dom"/>
</dbReference>
<dbReference type="RefSeq" id="WP_147586635.1">
    <property type="nucleotide sequence ID" value="NZ_JAODBU010000010.1"/>
</dbReference>
<organism evidence="2 3">
    <name type="scientific">Eubacterium album</name>
    <dbReference type="NCBI Taxonomy" id="2978477"/>
    <lineage>
        <taxon>Bacteria</taxon>
        <taxon>Bacillati</taxon>
        <taxon>Bacillota</taxon>
        <taxon>Clostridia</taxon>
        <taxon>Eubacteriales</taxon>
        <taxon>Eubacteriaceae</taxon>
        <taxon>Eubacterium</taxon>
    </lineage>
</organism>
<sequence length="137" mass="15794">MAKCRMVLAFTVILVGICLCSCKIEKISSEKTKDVEYTIVPENEIPQEVKKVIDEKKGSEFKLAYTDPEYTYILIGYGKQDYQGYSIILKKLYETTNSIYVQTKFKGPKEYSNIQSETFPYIVIKIESTNKNIIFAE</sequence>
<keyword evidence="2" id="KW-0378">Hydrolase</keyword>
<dbReference type="Pfam" id="PF14343">
    <property type="entry name" value="PrcB_C"/>
    <property type="match status" value="1"/>
</dbReference>
<evidence type="ECO:0000313" key="2">
    <source>
        <dbReference type="EMBL" id="MCT7399552.1"/>
    </source>
</evidence>
<reference evidence="2" key="1">
    <citation type="submission" date="2022-09" db="EMBL/GenBank/DDBJ databases">
        <title>Eubacterium sp. LFL-14 isolated from human feces.</title>
        <authorList>
            <person name="Liu F."/>
        </authorList>
    </citation>
    <scope>NUCLEOTIDE SEQUENCE</scope>
    <source>
        <strain evidence="2">LFL-14</strain>
    </source>
</reference>
<evidence type="ECO:0000259" key="1">
    <source>
        <dbReference type="Pfam" id="PF14343"/>
    </source>
</evidence>
<gene>
    <name evidence="2" type="ORF">N5B56_10720</name>
</gene>
<accession>A0ABT2M1Z1</accession>
<dbReference type="EMBL" id="JAODBU010000010">
    <property type="protein sequence ID" value="MCT7399552.1"/>
    <property type="molecule type" value="Genomic_DNA"/>
</dbReference>
<comment type="caution">
    <text evidence="2">The sequence shown here is derived from an EMBL/GenBank/DDBJ whole genome shotgun (WGS) entry which is preliminary data.</text>
</comment>
<keyword evidence="2" id="KW-0645">Protease</keyword>
<feature type="domain" description="PrcB C-terminal" evidence="1">
    <location>
        <begin position="71"/>
        <end position="127"/>
    </location>
</feature>
<evidence type="ECO:0000313" key="3">
    <source>
        <dbReference type="Proteomes" id="UP001431199"/>
    </source>
</evidence>
<dbReference type="GO" id="GO:0006508">
    <property type="term" value="P:proteolysis"/>
    <property type="evidence" value="ECO:0007669"/>
    <property type="project" value="UniProtKB-KW"/>
</dbReference>
<keyword evidence="3" id="KW-1185">Reference proteome</keyword>